<reference evidence="1" key="1">
    <citation type="journal article" date="2019" name="MBio">
        <title>Virus Genomes from Deep Sea Sediments Expand the Ocean Megavirome and Support Independent Origins of Viral Gigantism.</title>
        <authorList>
            <person name="Backstrom D."/>
            <person name="Yutin N."/>
            <person name="Jorgensen S.L."/>
            <person name="Dharamshi J."/>
            <person name="Homa F."/>
            <person name="Zaremba-Niedwiedzka K."/>
            <person name="Spang A."/>
            <person name="Wolf Y.I."/>
            <person name="Koonin E.V."/>
            <person name="Ettema T.J."/>
        </authorList>
    </citation>
    <scope>NUCLEOTIDE SEQUENCE</scope>
</reference>
<protein>
    <submittedName>
        <fullName evidence="1">Uncharacterized protein</fullName>
    </submittedName>
</protein>
<name>A0A481Z701_9VIRU</name>
<dbReference type="EMBL" id="MK500562">
    <property type="protein sequence ID" value="QBK91663.1"/>
    <property type="molecule type" value="Genomic_DNA"/>
</dbReference>
<evidence type="ECO:0000313" key="1">
    <source>
        <dbReference type="EMBL" id="QBK91663.1"/>
    </source>
</evidence>
<gene>
    <name evidence="1" type="ORF">LCPAC302_02830</name>
</gene>
<accession>A0A481Z701</accession>
<proteinExistence type="predicted"/>
<sequence length="121" mass="14194">MGIDNEAVLVYGWVFSYEEITKGVKKLLGHCDFWELDEDLNEYFKEHHPDLTFGYACPYYDGMDNAVWYITFIDSPSKEEMKRVLDIEITDKHKNLLKQLSLVDDNGEPEEIELYVLPHVS</sequence>
<organism evidence="1">
    <name type="scientific">Pithovirus LCPAC302</name>
    <dbReference type="NCBI Taxonomy" id="2506593"/>
    <lineage>
        <taxon>Viruses</taxon>
        <taxon>Pithoviruses</taxon>
    </lineage>
</organism>